<evidence type="ECO:0000256" key="1">
    <source>
        <dbReference type="PROSITE-ProRule" id="PRU00047"/>
    </source>
</evidence>
<dbReference type="SUPFAM" id="SSF57756">
    <property type="entry name" value="Retrovirus zinc finger-like domains"/>
    <property type="match status" value="1"/>
</dbReference>
<organism evidence="4 5">
    <name type="scientific">Aristolochia fimbriata</name>
    <name type="common">White veined hardy Dutchman's pipe vine</name>
    <dbReference type="NCBI Taxonomy" id="158543"/>
    <lineage>
        <taxon>Eukaryota</taxon>
        <taxon>Viridiplantae</taxon>
        <taxon>Streptophyta</taxon>
        <taxon>Embryophyta</taxon>
        <taxon>Tracheophyta</taxon>
        <taxon>Spermatophyta</taxon>
        <taxon>Magnoliopsida</taxon>
        <taxon>Magnoliidae</taxon>
        <taxon>Piperales</taxon>
        <taxon>Aristolochiaceae</taxon>
        <taxon>Aristolochia</taxon>
    </lineage>
</organism>
<dbReference type="SMART" id="SM00343">
    <property type="entry name" value="ZnF_C2HC"/>
    <property type="match status" value="1"/>
</dbReference>
<feature type="region of interest" description="Disordered" evidence="2">
    <location>
        <begin position="63"/>
        <end position="95"/>
    </location>
</feature>
<evidence type="ECO:0000259" key="3">
    <source>
        <dbReference type="PROSITE" id="PS50158"/>
    </source>
</evidence>
<dbReference type="PANTHER" id="PTHR35317">
    <property type="entry name" value="OS04G0629600 PROTEIN"/>
    <property type="match status" value="1"/>
</dbReference>
<keyword evidence="1" id="KW-0863">Zinc-finger</keyword>
<dbReference type="PANTHER" id="PTHR35317:SF38">
    <property type="entry name" value="RNA-DIRECTED DNA POLYMERASE"/>
    <property type="match status" value="1"/>
</dbReference>
<sequence length="214" mass="24120">MNSTESISEYFERLMVLADQMEDNGEIVDNQRLVEKALRSVNKKFQPKVSAIEEFKDLGKSQLTLKSEKGRSPNNSGKKGGKYKGEIQDSIDHKGKKKDKSHIKCFNCQEFGHYMSDCPKLKKGQNSHYAKMAMYGESDSNSENALLLTCDVAVEEKNNMWFLDTGCSNHMTGQRDLFTSLNNTVTTEVKFENNSRIPVKGKDQIGIKAKDGSM</sequence>
<evidence type="ECO:0000313" key="4">
    <source>
        <dbReference type="EMBL" id="KAG9458128.1"/>
    </source>
</evidence>
<keyword evidence="1" id="KW-0862">Zinc</keyword>
<feature type="domain" description="CCHC-type" evidence="3">
    <location>
        <begin position="104"/>
        <end position="120"/>
    </location>
</feature>
<dbReference type="Gene3D" id="4.10.60.10">
    <property type="entry name" value="Zinc finger, CCHC-type"/>
    <property type="match status" value="1"/>
</dbReference>
<dbReference type="PROSITE" id="PS50158">
    <property type="entry name" value="ZF_CCHC"/>
    <property type="match status" value="1"/>
</dbReference>
<proteinExistence type="predicted"/>
<dbReference type="GO" id="GO:0008270">
    <property type="term" value="F:zinc ion binding"/>
    <property type="evidence" value="ECO:0007669"/>
    <property type="project" value="UniProtKB-KW"/>
</dbReference>
<protein>
    <recommendedName>
        <fullName evidence="3">CCHC-type domain-containing protein</fullName>
    </recommendedName>
</protein>
<dbReference type="Pfam" id="PF00098">
    <property type="entry name" value="zf-CCHC"/>
    <property type="match status" value="1"/>
</dbReference>
<dbReference type="AlphaFoldDB" id="A0AAV7FB04"/>
<keyword evidence="5" id="KW-1185">Reference proteome</keyword>
<name>A0AAV7FB04_ARIFI</name>
<dbReference type="Pfam" id="PF14223">
    <property type="entry name" value="Retrotran_gag_2"/>
    <property type="match status" value="1"/>
</dbReference>
<keyword evidence="1" id="KW-0479">Metal-binding</keyword>
<dbReference type="EMBL" id="JAINDJ010000002">
    <property type="protein sequence ID" value="KAG9458128.1"/>
    <property type="molecule type" value="Genomic_DNA"/>
</dbReference>
<feature type="compositionally biased region" description="Basic and acidic residues" evidence="2">
    <location>
        <begin position="83"/>
        <end position="93"/>
    </location>
</feature>
<dbReference type="Pfam" id="PF22936">
    <property type="entry name" value="Pol_BBD"/>
    <property type="match status" value="1"/>
</dbReference>
<dbReference type="InterPro" id="IPR001878">
    <property type="entry name" value="Znf_CCHC"/>
</dbReference>
<dbReference type="InterPro" id="IPR036875">
    <property type="entry name" value="Znf_CCHC_sf"/>
</dbReference>
<accession>A0AAV7FB04</accession>
<reference evidence="4 5" key="1">
    <citation type="submission" date="2021-07" db="EMBL/GenBank/DDBJ databases">
        <title>The Aristolochia fimbriata genome: insights into angiosperm evolution, floral development and chemical biosynthesis.</title>
        <authorList>
            <person name="Jiao Y."/>
        </authorList>
    </citation>
    <scope>NUCLEOTIDE SEQUENCE [LARGE SCALE GENOMIC DNA]</scope>
    <source>
        <strain evidence="4">IBCAS-2021</strain>
        <tissue evidence="4">Leaf</tissue>
    </source>
</reference>
<gene>
    <name evidence="4" type="ORF">H6P81_002636</name>
</gene>
<evidence type="ECO:0000256" key="2">
    <source>
        <dbReference type="SAM" id="MobiDB-lite"/>
    </source>
</evidence>
<dbReference type="InterPro" id="IPR054722">
    <property type="entry name" value="PolX-like_BBD"/>
</dbReference>
<dbReference type="GO" id="GO:0003676">
    <property type="term" value="F:nucleic acid binding"/>
    <property type="evidence" value="ECO:0007669"/>
    <property type="project" value="InterPro"/>
</dbReference>
<comment type="caution">
    <text evidence="4">The sequence shown here is derived from an EMBL/GenBank/DDBJ whole genome shotgun (WGS) entry which is preliminary data.</text>
</comment>
<evidence type="ECO:0000313" key="5">
    <source>
        <dbReference type="Proteomes" id="UP000825729"/>
    </source>
</evidence>
<dbReference type="Proteomes" id="UP000825729">
    <property type="component" value="Unassembled WGS sequence"/>
</dbReference>